<evidence type="ECO:0000256" key="6">
    <source>
        <dbReference type="RuleBase" id="RU362081"/>
    </source>
</evidence>
<dbReference type="Gene3D" id="3.40.1110.10">
    <property type="entry name" value="Calcium-transporting ATPase, cytoplasmic domain N"/>
    <property type="match status" value="1"/>
</dbReference>
<feature type="transmembrane region" description="Helical" evidence="6">
    <location>
        <begin position="68"/>
        <end position="93"/>
    </location>
</feature>
<feature type="transmembrane region" description="Helical" evidence="6">
    <location>
        <begin position="12"/>
        <end position="31"/>
    </location>
</feature>
<gene>
    <name evidence="8" type="ORF">Q5716_11125</name>
</gene>
<keyword evidence="6" id="KW-0067">ATP-binding</keyword>
<dbReference type="InterPro" id="IPR008250">
    <property type="entry name" value="ATPase_P-typ_transduc_dom_A_sf"/>
</dbReference>
<evidence type="ECO:0000313" key="8">
    <source>
        <dbReference type="EMBL" id="MDO7882776.1"/>
    </source>
</evidence>
<dbReference type="Pfam" id="PF00702">
    <property type="entry name" value="Hydrolase"/>
    <property type="match status" value="1"/>
</dbReference>
<evidence type="ECO:0000256" key="1">
    <source>
        <dbReference type="ARBA" id="ARBA00004651"/>
    </source>
</evidence>
<accession>A0ABT9BSK7</accession>
<dbReference type="InterPro" id="IPR018303">
    <property type="entry name" value="ATPase_P-typ_P_site"/>
</dbReference>
<feature type="transmembrane region" description="Helical" evidence="6">
    <location>
        <begin position="561"/>
        <end position="580"/>
    </location>
</feature>
<dbReference type="Pfam" id="PF00122">
    <property type="entry name" value="E1-E2_ATPase"/>
    <property type="match status" value="1"/>
</dbReference>
<keyword evidence="5 6" id="KW-0472">Membrane</keyword>
<dbReference type="PROSITE" id="PS00154">
    <property type="entry name" value="ATPASE_E1_E2"/>
    <property type="match status" value="1"/>
</dbReference>
<dbReference type="InterPro" id="IPR023214">
    <property type="entry name" value="HAD_sf"/>
</dbReference>
<dbReference type="InterPro" id="IPR023299">
    <property type="entry name" value="ATPase_P-typ_cyto_dom_N"/>
</dbReference>
<proteinExistence type="inferred from homology"/>
<dbReference type="NCBIfam" id="TIGR01494">
    <property type="entry name" value="ATPase_P-type"/>
    <property type="match status" value="1"/>
</dbReference>
<comment type="similarity">
    <text evidence="2 6">Belongs to the cation transport ATPase (P-type) (TC 3.A.3) family. Type IB subfamily.</text>
</comment>
<dbReference type="InterPro" id="IPR001757">
    <property type="entry name" value="P_typ_ATPase"/>
</dbReference>
<evidence type="ECO:0000256" key="5">
    <source>
        <dbReference type="ARBA" id="ARBA00023136"/>
    </source>
</evidence>
<dbReference type="InterPro" id="IPR027256">
    <property type="entry name" value="P-typ_ATPase_IB"/>
</dbReference>
<dbReference type="EMBL" id="JAUQUB010000002">
    <property type="protein sequence ID" value="MDO7882776.1"/>
    <property type="molecule type" value="Genomic_DNA"/>
</dbReference>
<keyword evidence="9" id="KW-1185">Reference proteome</keyword>
<name>A0ABT9BSK7_9MICO</name>
<dbReference type="RefSeq" id="WP_305003208.1">
    <property type="nucleotide sequence ID" value="NZ_JAUQUB010000002.1"/>
</dbReference>
<dbReference type="InterPro" id="IPR036412">
    <property type="entry name" value="HAD-like_sf"/>
</dbReference>
<evidence type="ECO:0000256" key="3">
    <source>
        <dbReference type="ARBA" id="ARBA00022692"/>
    </source>
</evidence>
<dbReference type="SUPFAM" id="SSF56784">
    <property type="entry name" value="HAD-like"/>
    <property type="match status" value="1"/>
</dbReference>
<dbReference type="InterPro" id="IPR059000">
    <property type="entry name" value="ATPase_P-type_domA"/>
</dbReference>
<dbReference type="InterPro" id="IPR051014">
    <property type="entry name" value="Cation_Transport_ATPase_IB"/>
</dbReference>
<evidence type="ECO:0000256" key="2">
    <source>
        <dbReference type="ARBA" id="ARBA00006024"/>
    </source>
</evidence>
<keyword evidence="4 6" id="KW-1133">Transmembrane helix</keyword>
<evidence type="ECO:0000313" key="9">
    <source>
        <dbReference type="Proteomes" id="UP001241072"/>
    </source>
</evidence>
<dbReference type="PANTHER" id="PTHR48085">
    <property type="entry name" value="CADMIUM/ZINC-TRANSPORTING ATPASE HMA2-RELATED"/>
    <property type="match status" value="1"/>
</dbReference>
<comment type="subcellular location">
    <subcellularLocation>
        <location evidence="1">Cell membrane</location>
        <topology evidence="1">Multi-pass membrane protein</topology>
    </subcellularLocation>
</comment>
<dbReference type="Gene3D" id="2.70.150.10">
    <property type="entry name" value="Calcium-transporting ATPase, cytoplasmic transduction domain A"/>
    <property type="match status" value="1"/>
</dbReference>
<protein>
    <submittedName>
        <fullName evidence="8">Heavy metal translocating P-type ATPase</fullName>
    </submittedName>
</protein>
<organism evidence="8 9">
    <name type="scientific">Antiquaquibacter soli</name>
    <dbReference type="NCBI Taxonomy" id="3064523"/>
    <lineage>
        <taxon>Bacteria</taxon>
        <taxon>Bacillati</taxon>
        <taxon>Actinomycetota</taxon>
        <taxon>Actinomycetes</taxon>
        <taxon>Micrococcales</taxon>
        <taxon>Microbacteriaceae</taxon>
        <taxon>Antiquaquibacter</taxon>
    </lineage>
</organism>
<dbReference type="Proteomes" id="UP001241072">
    <property type="component" value="Unassembled WGS sequence"/>
</dbReference>
<keyword evidence="3 6" id="KW-0812">Transmembrane</keyword>
<evidence type="ECO:0000256" key="4">
    <source>
        <dbReference type="ARBA" id="ARBA00022989"/>
    </source>
</evidence>
<feature type="transmembrane region" description="Helical" evidence="6">
    <location>
        <begin position="234"/>
        <end position="252"/>
    </location>
</feature>
<reference evidence="8 9" key="1">
    <citation type="submission" date="2023-07" db="EMBL/GenBank/DDBJ databases">
        <title>Protaetiibacter sp. nov WY-16 isolated from soil.</title>
        <authorList>
            <person name="Liu B."/>
            <person name="Wan Y."/>
        </authorList>
    </citation>
    <scope>NUCLEOTIDE SEQUENCE [LARGE SCALE GENOMIC DNA]</scope>
    <source>
        <strain evidence="8 9">WY-16</strain>
    </source>
</reference>
<dbReference type="NCBIfam" id="TIGR01525">
    <property type="entry name" value="ATPase-IB_hvy"/>
    <property type="match status" value="1"/>
</dbReference>
<sequence>MSEARPLALRYPWVLATIVVAAVAGILLLGPAAPASRWVATAFAATVAARSLWSMVQELRRGTWGVDILAVTAIASTLLLGDYWAALVVVLMLTGGEALEDYAAHRARGELDALLARSPRQAHRESRPGVTDDVAVADVRSGDLLEVRPGEVVPVDGSIVGEGAEFDESSLTGESLPVWHGDGAAVMSGSVNSGGVIRLRATATAAESQYQSIVALVAAAAGSKAPFVRLADRVAIPFTIVAFLIGGVAWAVSGEAARFAEVLVLATPCPLLIAAPVAFIAAMSRAAGLGVIVKNGGVIERLSRIRTVATDKTGTLTRGQPEVSRVEGLVGSEDDVLRCAASLEGDSAHVLARAVVEEASARGIPVPVAEGVQEEVAHGVRGVVDGRPCAVGRPGFVAPGAVAEWPTPLQPGETAVSVAVDGRLIGRVVLTDRLRPEAADTLRSLRALGVGRIVLLSGDAQETAERIGEEVGADEVHGGLLPADKVARVAALQPRPVMMIGDGVNDAPVLAAAEVGVAMGARGATAASESADAVVLVEDLSRVPDVILLSRRTIRIAQQSIGVGIGLSVAFMLVAAFGFVPAIVGAAIQEGIDVIAILNGLRAGVRGRRR</sequence>
<dbReference type="PANTHER" id="PTHR48085:SF5">
    <property type="entry name" value="CADMIUM_ZINC-TRANSPORTING ATPASE HMA4-RELATED"/>
    <property type="match status" value="1"/>
</dbReference>
<dbReference type="InterPro" id="IPR023298">
    <property type="entry name" value="ATPase_P-typ_TM_dom_sf"/>
</dbReference>
<feature type="transmembrane region" description="Helical" evidence="6">
    <location>
        <begin position="272"/>
        <end position="293"/>
    </location>
</feature>
<dbReference type="PRINTS" id="PR00119">
    <property type="entry name" value="CATATPASE"/>
</dbReference>
<keyword evidence="6" id="KW-0479">Metal-binding</keyword>
<evidence type="ECO:0000259" key="7">
    <source>
        <dbReference type="Pfam" id="PF00122"/>
    </source>
</evidence>
<feature type="domain" description="P-type ATPase A" evidence="7">
    <location>
        <begin position="118"/>
        <end position="217"/>
    </location>
</feature>
<dbReference type="SUPFAM" id="SSF81653">
    <property type="entry name" value="Calcium ATPase, transduction domain A"/>
    <property type="match status" value="1"/>
</dbReference>
<keyword evidence="6" id="KW-0547">Nucleotide-binding</keyword>
<dbReference type="PRINTS" id="PR00120">
    <property type="entry name" value="HATPASE"/>
</dbReference>
<dbReference type="SUPFAM" id="SSF81665">
    <property type="entry name" value="Calcium ATPase, transmembrane domain M"/>
    <property type="match status" value="1"/>
</dbReference>
<keyword evidence="6" id="KW-1003">Cell membrane</keyword>
<comment type="caution">
    <text evidence="8">The sequence shown here is derived from an EMBL/GenBank/DDBJ whole genome shotgun (WGS) entry which is preliminary data.</text>
</comment>
<dbReference type="Gene3D" id="3.40.50.1000">
    <property type="entry name" value="HAD superfamily/HAD-like"/>
    <property type="match status" value="1"/>
</dbReference>